<evidence type="ECO:0000313" key="4">
    <source>
        <dbReference type="RefSeq" id="XP_022142946.1"/>
    </source>
</evidence>
<feature type="compositionally biased region" description="Polar residues" evidence="1">
    <location>
        <begin position="216"/>
        <end position="231"/>
    </location>
</feature>
<dbReference type="PANTHER" id="PTHR12963">
    <property type="entry name" value="THYROID RECEPTOR INTERACTING PROTEIN RELATED"/>
    <property type="match status" value="1"/>
</dbReference>
<protein>
    <submittedName>
        <fullName evidence="4">Uncharacterized protein LOC111012940</fullName>
    </submittedName>
</protein>
<dbReference type="InterPro" id="IPR007374">
    <property type="entry name" value="ASCH_domain"/>
</dbReference>
<name>A0A6J1CNQ1_MOMCH</name>
<dbReference type="AlphaFoldDB" id="A0A6J1CNQ1"/>
<dbReference type="KEGG" id="mcha:111012940"/>
<evidence type="ECO:0000259" key="2">
    <source>
        <dbReference type="Pfam" id="PF04266"/>
    </source>
</evidence>
<dbReference type="RefSeq" id="XP_022142946.1">
    <property type="nucleotide sequence ID" value="XM_022287254.1"/>
</dbReference>
<accession>A0A6J1CNQ1</accession>
<dbReference type="CDD" id="cd06554">
    <property type="entry name" value="ASCH_ASC-1_like"/>
    <property type="match status" value="1"/>
</dbReference>
<dbReference type="Gene3D" id="2.30.130.30">
    <property type="entry name" value="Hypothetical protein"/>
    <property type="match status" value="1"/>
</dbReference>
<proteinExistence type="predicted"/>
<feature type="domain" description="ASCH" evidence="2">
    <location>
        <begin position="15"/>
        <end position="113"/>
    </location>
</feature>
<evidence type="ECO:0000256" key="1">
    <source>
        <dbReference type="SAM" id="MobiDB-lite"/>
    </source>
</evidence>
<dbReference type="FunFam" id="2.30.130.30:FF:000002">
    <property type="entry name" value="Activating signal cointegrator 1"/>
    <property type="match status" value="1"/>
</dbReference>
<dbReference type="InterPro" id="IPR015947">
    <property type="entry name" value="PUA-like_sf"/>
</dbReference>
<dbReference type="PANTHER" id="PTHR12963:SF0">
    <property type="entry name" value="EXPRESSED PROTEIN"/>
    <property type="match status" value="1"/>
</dbReference>
<dbReference type="GeneID" id="111012940"/>
<keyword evidence="3" id="KW-1185">Reference proteome</keyword>
<sequence length="375" mass="41712">MMKGRNSGNFSNPCLTMHQPWASLLVYGIKRIEGRAWPAPVRGRLWIHAASKVPEDSTIKAMEDFYREIYALDGITDLKFPEHYPVSRLLGCVEVVGCLQGDELKNWDKVPEGVRLEAQTDFCWLCEQPQKLLIPFEMRGYQRVYNLEKKIFEAAVRGLTRVTCPLPVKFQLPDPRDPFSLKPGSVSSCSPETGGFEGEKSSKLSAVIAGARAAATQFSRKNQDPQTSVHDYTSDLGRTGKSRTEFLGGDKPKSTNFCRGFEEVSGANIELPRAVIAGARAAGTQFPRKNQDPQTSVHDYTSDLGRTGKSRTEFLEGDKPQPTNFHRGFEEVSQENIEEQTSSYDSRSRALCAHPKQHSGAPKIFAAALRGLRPT</sequence>
<reference evidence="4" key="1">
    <citation type="submission" date="2025-08" db="UniProtKB">
        <authorList>
            <consortium name="RefSeq"/>
        </authorList>
    </citation>
    <scope>IDENTIFICATION</scope>
    <source>
        <strain evidence="4">OHB3-1</strain>
    </source>
</reference>
<organism evidence="3 4">
    <name type="scientific">Momordica charantia</name>
    <name type="common">Bitter gourd</name>
    <name type="synonym">Balsam pear</name>
    <dbReference type="NCBI Taxonomy" id="3673"/>
    <lineage>
        <taxon>Eukaryota</taxon>
        <taxon>Viridiplantae</taxon>
        <taxon>Streptophyta</taxon>
        <taxon>Embryophyta</taxon>
        <taxon>Tracheophyta</taxon>
        <taxon>Spermatophyta</taxon>
        <taxon>Magnoliopsida</taxon>
        <taxon>eudicotyledons</taxon>
        <taxon>Gunneridae</taxon>
        <taxon>Pentapetalae</taxon>
        <taxon>rosids</taxon>
        <taxon>fabids</taxon>
        <taxon>Cucurbitales</taxon>
        <taxon>Cucurbitaceae</taxon>
        <taxon>Momordiceae</taxon>
        <taxon>Momordica</taxon>
    </lineage>
</organism>
<feature type="region of interest" description="Disordered" evidence="1">
    <location>
        <begin position="285"/>
        <end position="326"/>
    </location>
</feature>
<dbReference type="Pfam" id="PF04266">
    <property type="entry name" value="ASCH"/>
    <property type="match status" value="1"/>
</dbReference>
<dbReference type="SUPFAM" id="SSF88697">
    <property type="entry name" value="PUA domain-like"/>
    <property type="match status" value="1"/>
</dbReference>
<evidence type="ECO:0000313" key="3">
    <source>
        <dbReference type="Proteomes" id="UP000504603"/>
    </source>
</evidence>
<dbReference type="OrthoDB" id="338816at2759"/>
<dbReference type="InterPro" id="IPR039128">
    <property type="entry name" value="TRIP4-like"/>
</dbReference>
<gene>
    <name evidence="4" type="primary">LOC111012940</name>
</gene>
<dbReference type="Proteomes" id="UP000504603">
    <property type="component" value="Unplaced"/>
</dbReference>
<feature type="region of interest" description="Disordered" evidence="1">
    <location>
        <begin position="216"/>
        <end position="248"/>
    </location>
</feature>
<feature type="compositionally biased region" description="Basic and acidic residues" evidence="1">
    <location>
        <begin position="310"/>
        <end position="319"/>
    </location>
</feature>